<dbReference type="VEuPathDB" id="ToxoDB:cyc_04857"/>
<gene>
    <name evidence="2" type="ORF">cyc_04857</name>
</gene>
<evidence type="ECO:0000256" key="1">
    <source>
        <dbReference type="SAM" id="MobiDB-lite"/>
    </source>
</evidence>
<feature type="compositionally biased region" description="Low complexity" evidence="1">
    <location>
        <begin position="55"/>
        <end position="72"/>
    </location>
</feature>
<protein>
    <submittedName>
        <fullName evidence="2">Uncharacterized protein</fullName>
    </submittedName>
</protein>
<dbReference type="Proteomes" id="UP000095192">
    <property type="component" value="Unassembled WGS sequence"/>
</dbReference>
<dbReference type="InParanoid" id="A0A1D3D0X8"/>
<name>A0A1D3D0X8_9EIME</name>
<feature type="region of interest" description="Disordered" evidence="1">
    <location>
        <begin position="34"/>
        <end position="73"/>
    </location>
</feature>
<proteinExistence type="predicted"/>
<dbReference type="AlphaFoldDB" id="A0A1D3D0X8"/>
<organism evidence="2 3">
    <name type="scientific">Cyclospora cayetanensis</name>
    <dbReference type="NCBI Taxonomy" id="88456"/>
    <lineage>
        <taxon>Eukaryota</taxon>
        <taxon>Sar</taxon>
        <taxon>Alveolata</taxon>
        <taxon>Apicomplexa</taxon>
        <taxon>Conoidasida</taxon>
        <taxon>Coccidia</taxon>
        <taxon>Eucoccidiorida</taxon>
        <taxon>Eimeriorina</taxon>
        <taxon>Eimeriidae</taxon>
        <taxon>Cyclospora</taxon>
    </lineage>
</organism>
<dbReference type="EMBL" id="JROU02001207">
    <property type="protein sequence ID" value="OEH77095.1"/>
    <property type="molecule type" value="Genomic_DNA"/>
</dbReference>
<evidence type="ECO:0000313" key="3">
    <source>
        <dbReference type="Proteomes" id="UP000095192"/>
    </source>
</evidence>
<evidence type="ECO:0000313" key="2">
    <source>
        <dbReference type="EMBL" id="OEH77095.1"/>
    </source>
</evidence>
<comment type="caution">
    <text evidence="2">The sequence shown here is derived from an EMBL/GenBank/DDBJ whole genome shotgun (WGS) entry which is preliminary data.</text>
</comment>
<accession>A0A1D3D0X8</accession>
<sequence length="201" mass="21426">MDADCFFDHLVPLSGGGSNASGDLLGAHSERLQPKLVDGGPLENPLPNTADEFLSQSGRSSSEAPSAPAWSSLVGAPSRTSGACLGGEVNAEDPLVQRLVKEIREASGGGPHAHTTVRECMPFRVWNQKQVALEQTSGEKLVGLLGSIVQKIEHMIAGVQLEKKALLEGMTEEARRVCQDIEDRIATPSNEQSMQQSSKLK</sequence>
<reference evidence="2 3" key="1">
    <citation type="journal article" date="2016" name="BMC Genomics">
        <title>Comparative genomics reveals Cyclospora cayetanensis possesses coccidia-like metabolism and invasion components but unique surface antigens.</title>
        <authorList>
            <person name="Liu S."/>
            <person name="Wang L."/>
            <person name="Zheng H."/>
            <person name="Xu Z."/>
            <person name="Roellig D.M."/>
            <person name="Li N."/>
            <person name="Frace M.A."/>
            <person name="Tang K."/>
            <person name="Arrowood M.J."/>
            <person name="Moss D.M."/>
            <person name="Zhang L."/>
            <person name="Feng Y."/>
            <person name="Xiao L."/>
        </authorList>
    </citation>
    <scope>NUCLEOTIDE SEQUENCE [LARGE SCALE GENOMIC DNA]</scope>
    <source>
        <strain evidence="2 3">CHN_HEN01</strain>
    </source>
</reference>
<keyword evidence="3" id="KW-1185">Reference proteome</keyword>